<name>A0A2W4TVS4_9CYAN</name>
<evidence type="ECO:0000313" key="2">
    <source>
        <dbReference type="Proteomes" id="UP000249354"/>
    </source>
</evidence>
<gene>
    <name evidence="1" type="ORF">DCF25_16485</name>
</gene>
<dbReference type="EMBL" id="QBMC01000132">
    <property type="protein sequence ID" value="PZO13146.1"/>
    <property type="molecule type" value="Genomic_DNA"/>
</dbReference>
<dbReference type="AlphaFoldDB" id="A0A2W4TVS4"/>
<dbReference type="Proteomes" id="UP000249354">
    <property type="component" value="Unassembled WGS sequence"/>
</dbReference>
<proteinExistence type="predicted"/>
<organism evidence="1 2">
    <name type="scientific">Leptolyngbya foveolarum</name>
    <dbReference type="NCBI Taxonomy" id="47253"/>
    <lineage>
        <taxon>Bacteria</taxon>
        <taxon>Bacillati</taxon>
        <taxon>Cyanobacteriota</taxon>
        <taxon>Cyanophyceae</taxon>
        <taxon>Leptolyngbyales</taxon>
        <taxon>Leptolyngbyaceae</taxon>
        <taxon>Leptolyngbya group</taxon>
        <taxon>Leptolyngbya</taxon>
    </lineage>
</organism>
<protein>
    <submittedName>
        <fullName evidence="1">Uncharacterized protein</fullName>
    </submittedName>
</protein>
<accession>A0A2W4TVS4</accession>
<sequence length="114" mass="12674">MALTPDDIEAIAQRVAAITKQQNASDLDWSQIKLPIEARKVNQSGTLSAIDFARLSVSAKLLGKGLAAVMQTAVVTYLRRNREEHLKMLEFIAAREGISREETFMQIYNGTLKP</sequence>
<reference evidence="2" key="1">
    <citation type="submission" date="2018-04" db="EMBL/GenBank/DDBJ databases">
        <authorList>
            <person name="Cornet L."/>
        </authorList>
    </citation>
    <scope>NUCLEOTIDE SEQUENCE [LARGE SCALE GENOMIC DNA]</scope>
</reference>
<evidence type="ECO:0000313" key="1">
    <source>
        <dbReference type="EMBL" id="PZO13146.1"/>
    </source>
</evidence>
<comment type="caution">
    <text evidence="1">The sequence shown here is derived from an EMBL/GenBank/DDBJ whole genome shotgun (WGS) entry which is preliminary data.</text>
</comment>
<reference evidence="1 2" key="2">
    <citation type="submission" date="2018-06" db="EMBL/GenBank/DDBJ databases">
        <title>Metagenomic assembly of (sub)arctic Cyanobacteria and their associated microbiome from non-axenic cultures.</title>
        <authorList>
            <person name="Baurain D."/>
        </authorList>
    </citation>
    <scope>NUCLEOTIDE SEQUENCE [LARGE SCALE GENOMIC DNA]</scope>
    <source>
        <strain evidence="1">ULC129bin1</strain>
    </source>
</reference>